<dbReference type="RefSeq" id="WP_350016061.1">
    <property type="nucleotide sequence ID" value="NZ_CP157948.1"/>
</dbReference>
<protein>
    <recommendedName>
        <fullName evidence="3">Cupin domain-containing protein</fullName>
    </recommendedName>
</protein>
<feature type="region of interest" description="Disordered" evidence="1">
    <location>
        <begin position="1"/>
        <end position="41"/>
    </location>
</feature>
<proteinExistence type="predicted"/>
<dbReference type="EMBL" id="CP157948">
    <property type="protein sequence ID" value="XBS89651.1"/>
    <property type="molecule type" value="Genomic_DNA"/>
</dbReference>
<evidence type="ECO:0008006" key="3">
    <source>
        <dbReference type="Google" id="ProtNLM"/>
    </source>
</evidence>
<reference evidence="2" key="1">
    <citation type="submission" date="2024-06" db="EMBL/GenBank/DDBJ databases">
        <authorList>
            <person name="Sun Y."/>
        </authorList>
    </citation>
    <scope>NUCLEOTIDE SEQUENCE</scope>
    <source>
        <strain evidence="2">IGA1.0</strain>
    </source>
</reference>
<evidence type="ECO:0000256" key="1">
    <source>
        <dbReference type="SAM" id="MobiDB-lite"/>
    </source>
</evidence>
<evidence type="ECO:0000313" key="2">
    <source>
        <dbReference type="EMBL" id="XBS89651.1"/>
    </source>
</evidence>
<dbReference type="AlphaFoldDB" id="A0AAU7QJB7"/>
<accession>A0AAU7QJB7</accession>
<feature type="compositionally biased region" description="Basic and acidic residues" evidence="1">
    <location>
        <begin position="1"/>
        <end position="12"/>
    </location>
</feature>
<name>A0AAU7QJB7_9GAMM</name>
<organism evidence="2">
    <name type="scientific">Rhodanobacter sp. IGA1.0</name>
    <dbReference type="NCBI Taxonomy" id="3158582"/>
    <lineage>
        <taxon>Bacteria</taxon>
        <taxon>Pseudomonadati</taxon>
        <taxon>Pseudomonadota</taxon>
        <taxon>Gammaproteobacteria</taxon>
        <taxon>Lysobacterales</taxon>
        <taxon>Rhodanobacteraceae</taxon>
        <taxon>Rhodanobacter</taxon>
    </lineage>
</organism>
<gene>
    <name evidence="2" type="ORF">ABNK63_14800</name>
</gene>
<sequence length="41" mass="4314">MIEPGEAHEIRATGDPPLSTVHFHSPATCADNGDPLPECEA</sequence>